<dbReference type="SUPFAM" id="SSF51905">
    <property type="entry name" value="FAD/NAD(P)-binding domain"/>
    <property type="match status" value="1"/>
</dbReference>
<reference evidence="3 4" key="1">
    <citation type="submission" date="2021-02" db="EMBL/GenBank/DDBJ databases">
        <title>De Novo genome assembly of isolated myxobacteria.</title>
        <authorList>
            <person name="Stevens D.C."/>
        </authorList>
    </citation>
    <scope>NUCLEOTIDE SEQUENCE [LARGE SCALE GENOMIC DNA]</scope>
    <source>
        <strain evidence="4">SCPEA02</strain>
    </source>
</reference>
<keyword evidence="1" id="KW-0560">Oxidoreductase</keyword>
<sequence length="538" mass="59146">MAGNTDDVDVVIAGGGPVGVLTANLLGLHGVRVLVLEREATPHGQPRAFSCDDEALRIYQSAGLIDALKPDLRQSRRVTYTGVGNRPIAELHLSEVDFGFGYTPIWFFYQPLLEKVLREGLGRFEHATLRLGTEVEALEQDNTGVTVRTREMASGKRGAVRARYLIGCDGGRSSVRGLLGISMEGRSYEEPWIAISGTVPEEDAPPECSIVCDPERPGFVGRGPVGQFRWEFRLRPGESAEEMVQPNSVRRLMAPYVNPEKVTVERAQLYTFRCLVAPRWREGRTFLAGDAAHMMPPFMGQGLVSGLRDAANLAWKLARVIHGRAPEALLDTYEQERGPHVRTMLDATVRLGYVFQARNTPTALLRDTVLRGLQRIPSVRRFVEGFRFKPPPSIEEGWLLGGRRSGRHALEGSYFPQPRVRLATGEERLLDDALGTGFAVLSRKNSPAAEAAQQLARELGGTSVTVVPAGLSVTDARGVGDYTGRLAEWFTRHGVDVVVVRPDRFVFGAVPLARLQELRTALGVDRERDTHSARVGAA</sequence>
<feature type="domain" description="FAD-binding" evidence="2">
    <location>
        <begin position="7"/>
        <end position="347"/>
    </location>
</feature>
<dbReference type="InterPro" id="IPR050631">
    <property type="entry name" value="PheA/TfdB_FAD_monoxygenase"/>
</dbReference>
<gene>
    <name evidence="3" type="ORF">JY651_30235</name>
</gene>
<evidence type="ECO:0000313" key="3">
    <source>
        <dbReference type="EMBL" id="QSQ19581.1"/>
    </source>
</evidence>
<evidence type="ECO:0000256" key="1">
    <source>
        <dbReference type="ARBA" id="ARBA00023002"/>
    </source>
</evidence>
<dbReference type="Pfam" id="PF01494">
    <property type="entry name" value="FAD_binding_3"/>
    <property type="match status" value="1"/>
</dbReference>
<dbReference type="Gene3D" id="3.40.30.120">
    <property type="match status" value="1"/>
</dbReference>
<name>A0ABX7NMC0_9BACT</name>
<dbReference type="EMBL" id="CP071090">
    <property type="protein sequence ID" value="QSQ19581.1"/>
    <property type="molecule type" value="Genomic_DNA"/>
</dbReference>
<accession>A0ABX7NMC0</accession>
<dbReference type="InterPro" id="IPR002938">
    <property type="entry name" value="FAD-bd"/>
</dbReference>
<dbReference type="Proteomes" id="UP000662747">
    <property type="component" value="Chromosome"/>
</dbReference>
<dbReference type="PANTHER" id="PTHR43476:SF3">
    <property type="entry name" value="FAD-BINDING MONOOXYGENASE"/>
    <property type="match status" value="1"/>
</dbReference>
<keyword evidence="4" id="KW-1185">Reference proteome</keyword>
<dbReference type="Gene3D" id="3.50.50.60">
    <property type="entry name" value="FAD/NAD(P)-binding domain"/>
    <property type="match status" value="1"/>
</dbReference>
<dbReference type="Gene3D" id="3.30.70.2450">
    <property type="match status" value="1"/>
</dbReference>
<dbReference type="InterPro" id="IPR036188">
    <property type="entry name" value="FAD/NAD-bd_sf"/>
</dbReference>
<dbReference type="PRINTS" id="PR00420">
    <property type="entry name" value="RNGMNOXGNASE"/>
</dbReference>
<dbReference type="NCBIfam" id="NF004829">
    <property type="entry name" value="PRK06183.1-3"/>
    <property type="match status" value="1"/>
</dbReference>
<dbReference type="RefSeq" id="WP_206721165.1">
    <property type="nucleotide sequence ID" value="NZ_CP071090.1"/>
</dbReference>
<proteinExistence type="predicted"/>
<organism evidence="3 4">
    <name type="scientific">Pyxidicoccus parkwayensis</name>
    <dbReference type="NCBI Taxonomy" id="2813578"/>
    <lineage>
        <taxon>Bacteria</taxon>
        <taxon>Pseudomonadati</taxon>
        <taxon>Myxococcota</taxon>
        <taxon>Myxococcia</taxon>
        <taxon>Myxococcales</taxon>
        <taxon>Cystobacterineae</taxon>
        <taxon>Myxococcaceae</taxon>
        <taxon>Pyxidicoccus</taxon>
    </lineage>
</organism>
<dbReference type="PANTHER" id="PTHR43476">
    <property type="entry name" value="3-(3-HYDROXY-PHENYL)PROPIONATE/3-HYDROXYCINNAMIC ACID HYDROXYLASE"/>
    <property type="match status" value="1"/>
</dbReference>
<protein>
    <submittedName>
        <fullName evidence="3">Bifunctional 3-(3-hydroxy-phenyl)propionate/3-hydroxycinnamic acid hydroxylase</fullName>
    </submittedName>
</protein>
<evidence type="ECO:0000313" key="4">
    <source>
        <dbReference type="Proteomes" id="UP000662747"/>
    </source>
</evidence>
<evidence type="ECO:0000259" key="2">
    <source>
        <dbReference type="Pfam" id="PF01494"/>
    </source>
</evidence>